<dbReference type="EMBL" id="CAJVCH010222906">
    <property type="protein sequence ID" value="CAG7731999.1"/>
    <property type="molecule type" value="Genomic_DNA"/>
</dbReference>
<organism evidence="7 8">
    <name type="scientific">Allacma fusca</name>
    <dbReference type="NCBI Taxonomy" id="39272"/>
    <lineage>
        <taxon>Eukaryota</taxon>
        <taxon>Metazoa</taxon>
        <taxon>Ecdysozoa</taxon>
        <taxon>Arthropoda</taxon>
        <taxon>Hexapoda</taxon>
        <taxon>Collembola</taxon>
        <taxon>Symphypleona</taxon>
        <taxon>Sminthuridae</taxon>
        <taxon>Allacma</taxon>
    </lineage>
</organism>
<dbReference type="Proteomes" id="UP000708208">
    <property type="component" value="Unassembled WGS sequence"/>
</dbReference>
<evidence type="ECO:0000256" key="1">
    <source>
        <dbReference type="ARBA" id="ARBA00004613"/>
    </source>
</evidence>
<evidence type="ECO:0000259" key="6">
    <source>
        <dbReference type="PROSITE" id="PS51465"/>
    </source>
</evidence>
<keyword evidence="2" id="KW-0964">Secreted</keyword>
<evidence type="ECO:0000256" key="2">
    <source>
        <dbReference type="ARBA" id="ARBA00022525"/>
    </source>
</evidence>
<keyword evidence="5" id="KW-1015">Disulfide bond</keyword>
<dbReference type="InterPro" id="IPR002350">
    <property type="entry name" value="Kazal_dom"/>
</dbReference>
<dbReference type="PROSITE" id="PS00282">
    <property type="entry name" value="KAZAL_1"/>
    <property type="match status" value="1"/>
</dbReference>
<dbReference type="FunFam" id="3.30.60.30:FF:000067">
    <property type="entry name" value="Thrombin inhibitor rhodniin"/>
    <property type="match status" value="1"/>
</dbReference>
<evidence type="ECO:0000256" key="5">
    <source>
        <dbReference type="ARBA" id="ARBA00023157"/>
    </source>
</evidence>
<evidence type="ECO:0000313" key="7">
    <source>
        <dbReference type="EMBL" id="CAG7731999.1"/>
    </source>
</evidence>
<dbReference type="GO" id="GO:0005576">
    <property type="term" value="C:extracellular region"/>
    <property type="evidence" value="ECO:0007669"/>
    <property type="project" value="UniProtKB-SubCell"/>
</dbReference>
<protein>
    <recommendedName>
        <fullName evidence="6">Kazal-like domain-containing protein</fullName>
    </recommendedName>
</protein>
<dbReference type="AlphaFoldDB" id="A0A8J2K5P9"/>
<dbReference type="PANTHER" id="PTHR21179:SF0">
    <property type="entry name" value="SERINE PROTEASE INHIBITOR KAZAL-TYPE 4"/>
    <property type="match status" value="1"/>
</dbReference>
<proteinExistence type="predicted"/>
<evidence type="ECO:0000313" key="8">
    <source>
        <dbReference type="Proteomes" id="UP000708208"/>
    </source>
</evidence>
<dbReference type="Pfam" id="PF00050">
    <property type="entry name" value="Kazal_1"/>
    <property type="match status" value="1"/>
</dbReference>
<feature type="domain" description="Kazal-like" evidence="6">
    <location>
        <begin position="20"/>
        <end position="70"/>
    </location>
</feature>
<sequence length="72" mass="7669">MLITAVVITRVTTSDPSRQSGGSGSCVCSQIFRPVCGTDGRTYSNACLLQCRKRCCNPNLEIKHQGNCTGSS</sequence>
<evidence type="ECO:0000256" key="4">
    <source>
        <dbReference type="ARBA" id="ARBA00022900"/>
    </source>
</evidence>
<dbReference type="GO" id="GO:0004867">
    <property type="term" value="F:serine-type endopeptidase inhibitor activity"/>
    <property type="evidence" value="ECO:0007669"/>
    <property type="project" value="UniProtKB-KW"/>
</dbReference>
<keyword evidence="4" id="KW-0722">Serine protease inhibitor</keyword>
<evidence type="ECO:0000256" key="3">
    <source>
        <dbReference type="ARBA" id="ARBA00022690"/>
    </source>
</evidence>
<dbReference type="PANTHER" id="PTHR21179">
    <property type="entry name" value="SERINE-TYPE ENDOPEPTIDASE INHIBITOR"/>
    <property type="match status" value="1"/>
</dbReference>
<dbReference type="CDD" id="cd00104">
    <property type="entry name" value="KAZAL_FS"/>
    <property type="match status" value="1"/>
</dbReference>
<comment type="subcellular location">
    <subcellularLocation>
        <location evidence="1">Secreted</location>
    </subcellularLocation>
</comment>
<dbReference type="OrthoDB" id="328123at2759"/>
<dbReference type="SMART" id="SM00280">
    <property type="entry name" value="KAZAL"/>
    <property type="match status" value="1"/>
</dbReference>
<reference evidence="7" key="1">
    <citation type="submission" date="2021-06" db="EMBL/GenBank/DDBJ databases">
        <authorList>
            <person name="Hodson N. C."/>
            <person name="Mongue J. A."/>
            <person name="Jaron S. K."/>
        </authorList>
    </citation>
    <scope>NUCLEOTIDE SEQUENCE</scope>
</reference>
<keyword evidence="8" id="KW-1185">Reference proteome</keyword>
<name>A0A8J2K5P9_9HEXA</name>
<accession>A0A8J2K5P9</accession>
<gene>
    <name evidence="7" type="ORF">AFUS01_LOCUS20544</name>
</gene>
<comment type="caution">
    <text evidence="7">The sequence shown here is derived from an EMBL/GenBank/DDBJ whole genome shotgun (WGS) entry which is preliminary data.</text>
</comment>
<dbReference type="InterPro" id="IPR039932">
    <property type="entry name" value="Spink4-like"/>
</dbReference>
<keyword evidence="3" id="KW-0646">Protease inhibitor</keyword>
<dbReference type="PROSITE" id="PS51465">
    <property type="entry name" value="KAZAL_2"/>
    <property type="match status" value="1"/>
</dbReference>